<comment type="caution">
    <text evidence="1">The sequence shown here is derived from an EMBL/GenBank/DDBJ whole genome shotgun (WGS) entry which is preliminary data.</text>
</comment>
<keyword evidence="1" id="KW-0808">Transferase</keyword>
<gene>
    <name evidence="1" type="ORF">KDL01_18280</name>
</gene>
<dbReference type="Pfam" id="PF13578">
    <property type="entry name" value="Methyltransf_24"/>
    <property type="match status" value="1"/>
</dbReference>
<organism evidence="1 2">
    <name type="scientific">Actinospica durhamensis</name>
    <dbReference type="NCBI Taxonomy" id="1508375"/>
    <lineage>
        <taxon>Bacteria</taxon>
        <taxon>Bacillati</taxon>
        <taxon>Actinomycetota</taxon>
        <taxon>Actinomycetes</taxon>
        <taxon>Catenulisporales</taxon>
        <taxon>Actinospicaceae</taxon>
        <taxon>Actinospica</taxon>
    </lineage>
</organism>
<dbReference type="AlphaFoldDB" id="A0A941IRE8"/>
<sequence>MLGHVRRLLTAGTAILREPPWAPPGHFYSPVPGRADTARAVRALGRERAAAPREGPAGVELNAEGQRMLFKQLSVYFPDLPTVRTPGRRYHPDNSMYGLGDAAVYHAMLRRCPPRRVVEVGSGYSSAVALDTAERHLDGVAFTFIEPYPQRLLGLLGARDRERCTLIARPVQEVDLRVFTELAAGDVLFIDSSHVSKAGSDVNFLFFDVLPRLADGVLVHVHDILWPFEYPERWLRQRRGWTESYLLRAFLQYNSVFTVELFNAWLWENEPDTVRELLPAAAGQLPGGIWLRKGARPEESEPASQVV</sequence>
<reference evidence="1" key="1">
    <citation type="submission" date="2021-04" db="EMBL/GenBank/DDBJ databases">
        <title>Genome based classification of Actinospica acidithermotolerans sp. nov., an actinobacterium isolated from an Indonesian hot spring.</title>
        <authorList>
            <person name="Kusuma A.B."/>
            <person name="Putra K.E."/>
            <person name="Nafisah S."/>
            <person name="Loh J."/>
            <person name="Nouioui I."/>
            <person name="Goodfellow M."/>
        </authorList>
    </citation>
    <scope>NUCLEOTIDE SEQUENCE</scope>
    <source>
        <strain evidence="1">CSCA 57</strain>
    </source>
</reference>
<name>A0A941IRE8_9ACTN</name>
<evidence type="ECO:0000313" key="2">
    <source>
        <dbReference type="Proteomes" id="UP000675781"/>
    </source>
</evidence>
<keyword evidence="2" id="KW-1185">Reference proteome</keyword>
<dbReference type="SUPFAM" id="SSF53335">
    <property type="entry name" value="S-adenosyl-L-methionine-dependent methyltransferases"/>
    <property type="match status" value="1"/>
</dbReference>
<evidence type="ECO:0000313" key="1">
    <source>
        <dbReference type="EMBL" id="MBR7835227.1"/>
    </source>
</evidence>
<dbReference type="EMBL" id="JAGSOG010000087">
    <property type="protein sequence ID" value="MBR7835227.1"/>
    <property type="molecule type" value="Genomic_DNA"/>
</dbReference>
<dbReference type="GO" id="GO:0032259">
    <property type="term" value="P:methylation"/>
    <property type="evidence" value="ECO:0007669"/>
    <property type="project" value="UniProtKB-KW"/>
</dbReference>
<dbReference type="InterPro" id="IPR029063">
    <property type="entry name" value="SAM-dependent_MTases_sf"/>
</dbReference>
<dbReference type="RefSeq" id="WP_212529719.1">
    <property type="nucleotide sequence ID" value="NZ_JAGSOG010000087.1"/>
</dbReference>
<dbReference type="Proteomes" id="UP000675781">
    <property type="component" value="Unassembled WGS sequence"/>
</dbReference>
<protein>
    <submittedName>
        <fullName evidence="1">Class I SAM-dependent methyltransferase</fullName>
    </submittedName>
</protein>
<proteinExistence type="predicted"/>
<accession>A0A941IRE8</accession>
<keyword evidence="1" id="KW-0489">Methyltransferase</keyword>
<dbReference type="Gene3D" id="3.40.50.150">
    <property type="entry name" value="Vaccinia Virus protein VP39"/>
    <property type="match status" value="1"/>
</dbReference>
<dbReference type="GO" id="GO:0008168">
    <property type="term" value="F:methyltransferase activity"/>
    <property type="evidence" value="ECO:0007669"/>
    <property type="project" value="UniProtKB-KW"/>
</dbReference>